<evidence type="ECO:0000313" key="3">
    <source>
        <dbReference type="Proteomes" id="UP001642484"/>
    </source>
</evidence>
<feature type="compositionally biased region" description="Low complexity" evidence="1">
    <location>
        <begin position="449"/>
        <end position="460"/>
    </location>
</feature>
<feature type="compositionally biased region" description="Acidic residues" evidence="1">
    <location>
        <begin position="96"/>
        <end position="111"/>
    </location>
</feature>
<gene>
    <name evidence="2" type="ORF">CCMP2556_LOCUS11298</name>
</gene>
<feature type="region of interest" description="Disordered" evidence="1">
    <location>
        <begin position="445"/>
        <end position="475"/>
    </location>
</feature>
<dbReference type="Proteomes" id="UP001642484">
    <property type="component" value="Unassembled WGS sequence"/>
</dbReference>
<feature type="region of interest" description="Disordered" evidence="1">
    <location>
        <begin position="88"/>
        <end position="121"/>
    </location>
</feature>
<feature type="compositionally biased region" description="Pro residues" evidence="1">
    <location>
        <begin position="461"/>
        <end position="472"/>
    </location>
</feature>
<proteinExistence type="predicted"/>
<dbReference type="EMBL" id="CAXAMN010005369">
    <property type="protein sequence ID" value="CAK9013488.1"/>
    <property type="molecule type" value="Genomic_DNA"/>
</dbReference>
<keyword evidence="3" id="KW-1185">Reference proteome</keyword>
<evidence type="ECO:0000256" key="1">
    <source>
        <dbReference type="SAM" id="MobiDB-lite"/>
    </source>
</evidence>
<comment type="caution">
    <text evidence="2">The sequence shown here is derived from an EMBL/GenBank/DDBJ whole genome shotgun (WGS) entry which is preliminary data.</text>
</comment>
<sequence length="769" mass="85855">VKSKHISLSVLGNGHPSKFIGMERGLIGNRTACTKERFLIVVDTSVARHDALPPHADVPNAQRWTWLPLTSLQATIFGWEDVLNNPAGWKGKASDGTDDAEDAEASEEGIEAEGPLRGYPVTLPDGVPSRVRYIVVRDGEGSSTLRTEFRISSKWNFPDPTDHIRAGARRVCDHFRGRPHAVLEMDEGGRKLCMGLLRLCKVSSPQRWPCLTSPAAEGLLMRLAKSRLRLITSSRLVEIQLQIRTIFRSAIDSDLTDDLLPEQIAQPIHGDYPADTFAPPDNDEGDTATTDLPIPVAPQDLLSESQLFQTGFGTGGDMLLGQPQDGAQLQDRQLIRKLLLHGASRIKLSKLVDIYHIAHTSGSGSGKKRKKIRPSMAKVKLVCEAAFKQFPRLGRVEGGKDAAVSLKTWSTSRRNQILYHNGCMRACRVSIREISHRRALFHNSGEGRAAAAADPAEPAQPEAPAPPTPPTGRVPEDIVLSSNRANCPKCRCPLQQAPAKPNQRGAVICEVVAEPDTFLAWHVSSTCSFCNSTDKFWRGFVEPTENGMKQKRVDLPHAQYFFVSKKMAVALTWCRRWRYRQYLDRASYQGEAVLLRLLHPSVQVKARQQLSEAWAREILWRRAQVETTELQDRLGKQLHALPLEALLEANWEWYEEQMFQRPMAFQSAQRLAQIQESGDPLEILAVDGNAKLHRRTCGAPYAEVIPSRHLNKLLLRGCSLRPHGTDTLCRHHAAARDRFASQALGTIGRHRLRRALHSADDVCHLEYKF</sequence>
<organism evidence="2 3">
    <name type="scientific">Durusdinium trenchii</name>
    <dbReference type="NCBI Taxonomy" id="1381693"/>
    <lineage>
        <taxon>Eukaryota</taxon>
        <taxon>Sar</taxon>
        <taxon>Alveolata</taxon>
        <taxon>Dinophyceae</taxon>
        <taxon>Suessiales</taxon>
        <taxon>Symbiodiniaceae</taxon>
        <taxon>Durusdinium</taxon>
    </lineage>
</organism>
<evidence type="ECO:0000313" key="2">
    <source>
        <dbReference type="EMBL" id="CAK9013488.1"/>
    </source>
</evidence>
<protein>
    <submittedName>
        <fullName evidence="2">Uncharacterized protein</fullName>
    </submittedName>
</protein>
<feature type="region of interest" description="Disordered" evidence="1">
    <location>
        <begin position="270"/>
        <end position="291"/>
    </location>
</feature>
<name>A0ABP0JH07_9DINO</name>
<accession>A0ABP0JH07</accession>
<reference evidence="2 3" key="1">
    <citation type="submission" date="2024-02" db="EMBL/GenBank/DDBJ databases">
        <authorList>
            <person name="Chen Y."/>
            <person name="Shah S."/>
            <person name="Dougan E. K."/>
            <person name="Thang M."/>
            <person name="Chan C."/>
        </authorList>
    </citation>
    <scope>NUCLEOTIDE SEQUENCE [LARGE SCALE GENOMIC DNA]</scope>
</reference>
<feature type="non-terminal residue" evidence="2">
    <location>
        <position position="1"/>
    </location>
</feature>